<dbReference type="Proteomes" id="UP000507470">
    <property type="component" value="Unassembled WGS sequence"/>
</dbReference>
<evidence type="ECO:0000256" key="2">
    <source>
        <dbReference type="ARBA" id="ARBA00022613"/>
    </source>
</evidence>
<dbReference type="GO" id="GO:0006749">
    <property type="term" value="P:glutathione metabolic process"/>
    <property type="evidence" value="ECO:0007669"/>
    <property type="project" value="TreeGrafter"/>
</dbReference>
<name>A0A6J8CL42_MYTCO</name>
<protein>
    <submittedName>
        <fullName evidence="6">HPGDS</fullName>
        <ecNumber evidence="6">2.5.1.18</ecNumber>
        <ecNumber evidence="6">5.3.99.2</ecNumber>
    </submittedName>
</protein>
<feature type="domain" description="GST C-terminal" evidence="5">
    <location>
        <begin position="81"/>
        <end position="204"/>
    </location>
</feature>
<dbReference type="AlphaFoldDB" id="A0A6J8CL42"/>
<dbReference type="InterPro" id="IPR036282">
    <property type="entry name" value="Glutathione-S-Trfase_C_sf"/>
</dbReference>
<dbReference type="FunFam" id="3.40.30.10:FF:000035">
    <property type="entry name" value="hematopoietic prostaglandin D synthase"/>
    <property type="match status" value="1"/>
</dbReference>
<evidence type="ECO:0000313" key="7">
    <source>
        <dbReference type="Proteomes" id="UP000507470"/>
    </source>
</evidence>
<dbReference type="CDD" id="cd03039">
    <property type="entry name" value="GST_N_Sigma_like"/>
    <property type="match status" value="1"/>
</dbReference>
<dbReference type="SUPFAM" id="SSF52833">
    <property type="entry name" value="Thioredoxin-like"/>
    <property type="match status" value="1"/>
</dbReference>
<dbReference type="PANTHER" id="PTHR11571">
    <property type="entry name" value="GLUTATHIONE S-TRANSFERASE"/>
    <property type="match status" value="1"/>
</dbReference>
<dbReference type="SFLD" id="SFLDS00019">
    <property type="entry name" value="Glutathione_Transferase_(cytos"/>
    <property type="match status" value="1"/>
</dbReference>
<keyword evidence="6" id="KW-0413">Isomerase</keyword>
<dbReference type="EC" id="2.5.1.18" evidence="6"/>
<dbReference type="EMBL" id="CACVKT020005607">
    <property type="protein sequence ID" value="CAC5396276.1"/>
    <property type="molecule type" value="Genomic_DNA"/>
</dbReference>
<organism evidence="6 7">
    <name type="scientific">Mytilus coruscus</name>
    <name type="common">Sea mussel</name>
    <dbReference type="NCBI Taxonomy" id="42192"/>
    <lineage>
        <taxon>Eukaryota</taxon>
        <taxon>Metazoa</taxon>
        <taxon>Spiralia</taxon>
        <taxon>Lophotrochozoa</taxon>
        <taxon>Mollusca</taxon>
        <taxon>Bivalvia</taxon>
        <taxon>Autobranchia</taxon>
        <taxon>Pteriomorphia</taxon>
        <taxon>Mytilida</taxon>
        <taxon>Mytiloidea</taxon>
        <taxon>Mytilidae</taxon>
        <taxon>Mytilinae</taxon>
        <taxon>Mytilus</taxon>
    </lineage>
</organism>
<dbReference type="PANTHER" id="PTHR11571:SF150">
    <property type="entry name" value="GLUTATHIONE S-TRANSFERASE"/>
    <property type="match status" value="1"/>
</dbReference>
<keyword evidence="2" id="KW-0273">Eye lens protein</keyword>
<dbReference type="InterPro" id="IPR036249">
    <property type="entry name" value="Thioredoxin-like_sf"/>
</dbReference>
<dbReference type="InterPro" id="IPR004045">
    <property type="entry name" value="Glutathione_S-Trfase_N"/>
</dbReference>
<dbReference type="FunFam" id="1.20.1050.10:FF:000030">
    <property type="entry name" value="Glutathione S-transferase S1"/>
    <property type="match status" value="1"/>
</dbReference>
<evidence type="ECO:0000256" key="3">
    <source>
        <dbReference type="ARBA" id="ARBA00049616"/>
    </source>
</evidence>
<reference evidence="6 7" key="1">
    <citation type="submission" date="2020-06" db="EMBL/GenBank/DDBJ databases">
        <authorList>
            <person name="Li R."/>
            <person name="Bekaert M."/>
        </authorList>
    </citation>
    <scope>NUCLEOTIDE SEQUENCE [LARGE SCALE GENOMIC DNA]</scope>
    <source>
        <strain evidence="7">wild</strain>
    </source>
</reference>
<dbReference type="SFLD" id="SFLDG00363">
    <property type="entry name" value="AMPS_(cytGST):_Alpha-__Mu-__Pi"/>
    <property type="match status" value="1"/>
</dbReference>
<keyword evidence="6" id="KW-0808">Transferase</keyword>
<dbReference type="Pfam" id="PF14497">
    <property type="entry name" value="GST_C_3"/>
    <property type="match status" value="1"/>
</dbReference>
<comment type="similarity">
    <text evidence="1">Belongs to the GST superfamily.</text>
</comment>
<sequence>MPVYKLYYFPVRGRAELSRLLLAVAGKDYEDIRISFDEWPKKKSTIPTGQMPTFDVDGQLLCQSLTIARYIAREYGYAGKSNMEQALVDQVVDTASDYLGEYFKCYFAPEETKKEAIEKYLKESTPKTLTCFNKWLEQNDGGKGFFVGSSMTMADLAVYEVLTNVVLRDSKILDGFPKLVEHRNRVAFLPKIKEYLEKRPKTDV</sequence>
<dbReference type="InterPro" id="IPR010987">
    <property type="entry name" value="Glutathione-S-Trfase_C-like"/>
</dbReference>
<dbReference type="EC" id="5.3.99.2" evidence="6"/>
<accession>A0A6J8CL42</accession>
<comment type="function">
    <text evidence="3">S-crystallins are structural components of squids and octopi eye lens. Contains relatively little if any GST activity.</text>
</comment>
<evidence type="ECO:0000313" key="6">
    <source>
        <dbReference type="EMBL" id="CAC5396276.1"/>
    </source>
</evidence>
<feature type="domain" description="GST N-terminal" evidence="4">
    <location>
        <begin position="2"/>
        <end position="79"/>
    </location>
</feature>
<dbReference type="OrthoDB" id="414243at2759"/>
<dbReference type="SUPFAM" id="SSF47616">
    <property type="entry name" value="GST C-terminal domain-like"/>
    <property type="match status" value="1"/>
</dbReference>
<proteinExistence type="inferred from homology"/>
<evidence type="ECO:0000259" key="4">
    <source>
        <dbReference type="PROSITE" id="PS50404"/>
    </source>
</evidence>
<dbReference type="InterPro" id="IPR050213">
    <property type="entry name" value="GST_superfamily"/>
</dbReference>
<gene>
    <name evidence="6" type="ORF">MCOR_30856</name>
</gene>
<dbReference type="InterPro" id="IPR004046">
    <property type="entry name" value="GST_C"/>
</dbReference>
<dbReference type="GO" id="GO:0004667">
    <property type="term" value="F:prostaglandin-D synthase activity"/>
    <property type="evidence" value="ECO:0007669"/>
    <property type="project" value="UniProtKB-EC"/>
</dbReference>
<dbReference type="Gene3D" id="3.40.30.10">
    <property type="entry name" value="Glutaredoxin"/>
    <property type="match status" value="1"/>
</dbReference>
<evidence type="ECO:0000256" key="1">
    <source>
        <dbReference type="ARBA" id="ARBA00007409"/>
    </source>
</evidence>
<dbReference type="InterPro" id="IPR040079">
    <property type="entry name" value="Glutathione_S-Trfase"/>
</dbReference>
<evidence type="ECO:0000259" key="5">
    <source>
        <dbReference type="PROSITE" id="PS50405"/>
    </source>
</evidence>
<dbReference type="PROSITE" id="PS50405">
    <property type="entry name" value="GST_CTER"/>
    <property type="match status" value="1"/>
</dbReference>
<dbReference type="GO" id="GO:0005212">
    <property type="term" value="F:structural constituent of eye lens"/>
    <property type="evidence" value="ECO:0007669"/>
    <property type="project" value="UniProtKB-KW"/>
</dbReference>
<dbReference type="CDD" id="cd03192">
    <property type="entry name" value="GST_C_Sigma_like"/>
    <property type="match status" value="1"/>
</dbReference>
<keyword evidence="7" id="KW-1185">Reference proteome</keyword>
<dbReference type="Gene3D" id="1.20.1050.10">
    <property type="match status" value="1"/>
</dbReference>
<dbReference type="Pfam" id="PF02798">
    <property type="entry name" value="GST_N"/>
    <property type="match status" value="1"/>
</dbReference>
<dbReference type="SFLD" id="SFLDG01205">
    <property type="entry name" value="AMPS.1"/>
    <property type="match status" value="1"/>
</dbReference>
<dbReference type="PROSITE" id="PS50404">
    <property type="entry name" value="GST_NTER"/>
    <property type="match status" value="1"/>
</dbReference>
<dbReference type="GO" id="GO:0004364">
    <property type="term" value="F:glutathione transferase activity"/>
    <property type="evidence" value="ECO:0007669"/>
    <property type="project" value="UniProtKB-EC"/>
</dbReference>